<name>A0A2H1ILW8_BREAU</name>
<evidence type="ECO:0000259" key="3">
    <source>
        <dbReference type="Pfam" id="PF01261"/>
    </source>
</evidence>
<dbReference type="InterPro" id="IPR036237">
    <property type="entry name" value="Xyl_isomerase-like_sf"/>
</dbReference>
<keyword evidence="4" id="KW-0413">Isomerase</keyword>
<feature type="domain" description="Xylose isomerase-like TIM barrel" evidence="3">
    <location>
        <begin position="77"/>
        <end position="311"/>
    </location>
</feature>
<evidence type="ECO:0000313" key="6">
    <source>
        <dbReference type="Proteomes" id="UP000234300"/>
    </source>
</evidence>
<dbReference type="Pfam" id="PF01261">
    <property type="entry name" value="AP_endonuc_2"/>
    <property type="match status" value="1"/>
</dbReference>
<dbReference type="AlphaFoldDB" id="A0A2H1ILW8"/>
<dbReference type="Gene3D" id="3.20.20.150">
    <property type="entry name" value="Divalent-metal-dependent TIM barrel enzymes"/>
    <property type="match status" value="1"/>
</dbReference>
<evidence type="ECO:0000313" key="5">
    <source>
        <dbReference type="EMBL" id="SMX99931.1"/>
    </source>
</evidence>
<reference evidence="6 7" key="1">
    <citation type="submission" date="2017-03" db="EMBL/GenBank/DDBJ databases">
        <authorList>
            <person name="Afonso C.L."/>
            <person name="Miller P.J."/>
            <person name="Scott M.A."/>
            <person name="Spackman E."/>
            <person name="Goraichik I."/>
            <person name="Dimitrov K.M."/>
            <person name="Suarez D.L."/>
            <person name="Swayne D.E."/>
        </authorList>
    </citation>
    <scope>NUCLEOTIDE SEQUENCE [LARGE SCALE GENOMIC DNA]</scope>
    <source>
        <strain evidence="4">6</strain>
        <strain evidence="7">6(3)</strain>
        <strain evidence="5">8</strain>
        <strain evidence="6">8(6)</strain>
    </source>
</reference>
<evidence type="ECO:0000256" key="2">
    <source>
        <dbReference type="SAM" id="MobiDB-lite"/>
    </source>
</evidence>
<dbReference type="Proteomes" id="UP000234327">
    <property type="component" value="Unassembled WGS sequence"/>
</dbReference>
<dbReference type="InterPro" id="IPR050312">
    <property type="entry name" value="IolE/XylAMocC-like"/>
</dbReference>
<keyword evidence="1" id="KW-0119">Carbohydrate metabolism</keyword>
<feature type="compositionally biased region" description="Polar residues" evidence="2">
    <location>
        <begin position="322"/>
        <end position="338"/>
    </location>
</feature>
<evidence type="ECO:0000256" key="1">
    <source>
        <dbReference type="ARBA" id="ARBA00023277"/>
    </source>
</evidence>
<accession>A0A2H1ILW8</accession>
<organism evidence="4 7">
    <name type="scientific">Brevibacterium aurantiacum</name>
    <dbReference type="NCBI Taxonomy" id="273384"/>
    <lineage>
        <taxon>Bacteria</taxon>
        <taxon>Bacillati</taxon>
        <taxon>Actinomycetota</taxon>
        <taxon>Actinomycetes</taxon>
        <taxon>Micrococcales</taxon>
        <taxon>Brevibacteriaceae</taxon>
        <taxon>Brevibacterium</taxon>
    </lineage>
</organism>
<evidence type="ECO:0000313" key="4">
    <source>
        <dbReference type="EMBL" id="SMX76163.1"/>
    </source>
</evidence>
<protein>
    <submittedName>
        <fullName evidence="4">Sugar phosphate isomerase/epimerase</fullName>
    </submittedName>
</protein>
<dbReference type="EMBL" id="FXZI01000011">
    <property type="protein sequence ID" value="SMX99931.1"/>
    <property type="molecule type" value="Genomic_DNA"/>
</dbReference>
<dbReference type="PANTHER" id="PTHR12110">
    <property type="entry name" value="HYDROXYPYRUVATE ISOMERASE"/>
    <property type="match status" value="1"/>
</dbReference>
<dbReference type="GO" id="GO:0016853">
    <property type="term" value="F:isomerase activity"/>
    <property type="evidence" value="ECO:0007669"/>
    <property type="project" value="UniProtKB-KW"/>
</dbReference>
<feature type="region of interest" description="Disordered" evidence="2">
    <location>
        <begin position="1"/>
        <end position="30"/>
    </location>
</feature>
<feature type="region of interest" description="Disordered" evidence="2">
    <location>
        <begin position="318"/>
        <end position="357"/>
    </location>
</feature>
<dbReference type="InterPro" id="IPR013022">
    <property type="entry name" value="Xyl_isomerase-like_TIM-brl"/>
</dbReference>
<sequence length="357" mass="39607">MESSGTKLDGMSSANRSKSSRKVYTAKNSARSNFRRHREYFDKHEVYDHDTQHSSEHTIRIGLSSSSVSPMTVAETFAQAAKHGYDGVEIMVTHNAETRDVDLINGLAAETGLEVMSLHAPTLLFLPRVLHKDHWEKLRITANLAKAVGAKTVVLHPPFRWQGEYALGFVEGVRQVSEETGVVLAVENMYPWRAGVREILVYYPDWNPLDEDYDALTFDFSHASTAGMNALETVSEIFDKLRHVHLTDGSGSLKDEHLIPGAGTMPVAETLQYLAKHDWSGDIVVEVNTRFVAKKSTREQMLADSLAFAREHLGLASEASHRNASSHVRTSEVRTNGNAARENPASEIRANDGQPNS</sequence>
<dbReference type="EMBL" id="FXYZ01000004">
    <property type="protein sequence ID" value="SMX76163.1"/>
    <property type="molecule type" value="Genomic_DNA"/>
</dbReference>
<feature type="compositionally biased region" description="Polar residues" evidence="2">
    <location>
        <begin position="1"/>
        <end position="17"/>
    </location>
</feature>
<dbReference type="SUPFAM" id="SSF51658">
    <property type="entry name" value="Xylose isomerase-like"/>
    <property type="match status" value="1"/>
</dbReference>
<gene>
    <name evidence="4" type="ORF">BAURA63_01376</name>
    <name evidence="5" type="ORF">BAURA86_02898</name>
</gene>
<dbReference type="Proteomes" id="UP000234300">
    <property type="component" value="Unassembled WGS sequence"/>
</dbReference>
<dbReference type="PANTHER" id="PTHR12110:SF47">
    <property type="match status" value="1"/>
</dbReference>
<proteinExistence type="predicted"/>
<evidence type="ECO:0000313" key="7">
    <source>
        <dbReference type="Proteomes" id="UP000234327"/>
    </source>
</evidence>